<sequence length="149" mass="16470">MALAAVENGHLVAVSVWYPAVNRRTPLCYDGNSKNANAQKKGYKMAKIRIYEDRGLVTFSGTLTQSDKFVLEQYTTKGFTVRESKPAKKTTGKEKALWLAAITKPADKKEFEKLCQSPKKGGLGFFGARKWAIEKGYSINGDKVAESAE</sequence>
<accession>A0A0H5Q5D6</accession>
<reference evidence="1" key="1">
    <citation type="submission" date="2015-06" db="EMBL/GenBank/DDBJ databases">
        <authorList>
            <person name="Joergensen T."/>
        </authorList>
    </citation>
    <scope>NUCLEOTIDE SEQUENCE</scope>
    <source>
        <strain evidence="1">RGFK1200</strain>
    </source>
</reference>
<evidence type="ECO:0000313" key="1">
    <source>
        <dbReference type="EMBL" id="CRY96660.1"/>
    </source>
</evidence>
<organism evidence="1">
    <name type="scientific">uncultured prokaryote</name>
    <dbReference type="NCBI Taxonomy" id="198431"/>
    <lineage>
        <taxon>unclassified sequences</taxon>
        <taxon>environmental samples</taxon>
    </lineage>
</organism>
<dbReference type="EMBL" id="LN853774">
    <property type="protein sequence ID" value="CRY96660.1"/>
    <property type="molecule type" value="Genomic_DNA"/>
</dbReference>
<proteinExistence type="predicted"/>
<dbReference type="AlphaFoldDB" id="A0A0H5Q5D6"/>
<protein>
    <submittedName>
        <fullName evidence="1">Uncharacterized protein</fullName>
    </submittedName>
</protein>
<reference evidence="1" key="2">
    <citation type="submission" date="2015-07" db="EMBL/GenBank/DDBJ databases">
        <title>Plasmids, circular viruses and viroids from rat gut.</title>
        <authorList>
            <person name="Jorgensen T.J."/>
            <person name="Hansen M.A."/>
            <person name="Xu Z."/>
            <person name="Tabak M.A."/>
            <person name="Sorensen S.J."/>
            <person name="Hansen L.H."/>
        </authorList>
    </citation>
    <scope>NUCLEOTIDE SEQUENCE</scope>
    <source>
        <strain evidence="1">RGFK1200</strain>
    </source>
</reference>
<name>A0A0H5Q5D6_9ZZZZ</name>